<evidence type="ECO:0000313" key="2">
    <source>
        <dbReference type="EMBL" id="CAF4014535.1"/>
    </source>
</evidence>
<organism evidence="2 3">
    <name type="scientific">Didymodactylos carnosus</name>
    <dbReference type="NCBI Taxonomy" id="1234261"/>
    <lineage>
        <taxon>Eukaryota</taxon>
        <taxon>Metazoa</taxon>
        <taxon>Spiralia</taxon>
        <taxon>Gnathifera</taxon>
        <taxon>Rotifera</taxon>
        <taxon>Eurotatoria</taxon>
        <taxon>Bdelloidea</taxon>
        <taxon>Philodinida</taxon>
        <taxon>Philodinidae</taxon>
        <taxon>Didymodactylos</taxon>
    </lineage>
</organism>
<protein>
    <submittedName>
        <fullName evidence="2">Uncharacterized protein</fullName>
    </submittedName>
</protein>
<dbReference type="EMBL" id="CAJOBA010035979">
    <property type="protein sequence ID" value="CAF4014535.1"/>
    <property type="molecule type" value="Genomic_DNA"/>
</dbReference>
<evidence type="ECO:0000313" key="3">
    <source>
        <dbReference type="Proteomes" id="UP000682733"/>
    </source>
</evidence>
<proteinExistence type="predicted"/>
<name>A0A8S2NQJ4_9BILA</name>
<dbReference type="EMBL" id="CAJNOK010014448">
    <property type="protein sequence ID" value="CAF1205091.1"/>
    <property type="molecule type" value="Genomic_DNA"/>
</dbReference>
<gene>
    <name evidence="1" type="ORF">OVA965_LOCUS24174</name>
    <name evidence="2" type="ORF">TMI583_LOCUS24893</name>
</gene>
<accession>A0A8S2NQJ4</accession>
<evidence type="ECO:0000313" key="1">
    <source>
        <dbReference type="EMBL" id="CAF1205091.1"/>
    </source>
</evidence>
<comment type="caution">
    <text evidence="2">The sequence shown here is derived from an EMBL/GenBank/DDBJ whole genome shotgun (WGS) entry which is preliminary data.</text>
</comment>
<dbReference type="Proteomes" id="UP000682733">
    <property type="component" value="Unassembled WGS sequence"/>
</dbReference>
<dbReference type="AlphaFoldDB" id="A0A8S2NQJ4"/>
<sequence length="261" mass="29834">MTDSLVVPVLNDNLAGAVQDNPPKSFFRIFQQLQSLDFVEDFLLTGFVNERDKEAIFQPLNDITLGNTFSIDNISQQIAAYSVEQQPREQQELLSTSAKILDDDWKRSETIPDIRHLIPEGWHAYVRVSRILAKKITNMLFLHPYNLDVNDVKVKMSHSSLYDPLDQAEMQHGLKKFSKLIMSRMKQNLLPNQLLSYSPNEIVSTHTLPCNNDQPKKLIEDLSLKTCLLAFDIVLETPDGLYYPTGISCVSHEILECKQNE</sequence>
<reference evidence="2" key="1">
    <citation type="submission" date="2021-02" db="EMBL/GenBank/DDBJ databases">
        <authorList>
            <person name="Nowell W R."/>
        </authorList>
    </citation>
    <scope>NUCLEOTIDE SEQUENCE</scope>
</reference>
<dbReference type="Proteomes" id="UP000677228">
    <property type="component" value="Unassembled WGS sequence"/>
</dbReference>